<dbReference type="Proteomes" id="UP000069654">
    <property type="component" value="Unassembled WGS sequence"/>
</dbReference>
<dbReference type="EMBL" id="BCTB01000004">
    <property type="protein sequence ID" value="GAT13899.1"/>
    <property type="molecule type" value="Genomic_DNA"/>
</dbReference>
<gene>
    <name evidence="2" type="ORF">RMCT_0870</name>
</gene>
<reference evidence="2 3" key="1">
    <citation type="journal article" date="2016" name="Genome Announc.">
        <title>Draft Genome Sequences of Five Rapidly Growing Mycobacterium Species, M. thermoresistibile, M. fortuitum subsp. acetamidolyticum, M. canariasense, M. brisbanense, and M. novocastrense.</title>
        <authorList>
            <person name="Katahira K."/>
            <person name="Ogura Y."/>
            <person name="Gotoh Y."/>
            <person name="Hayashi T."/>
        </authorList>
    </citation>
    <scope>NUCLEOTIDE SEQUENCE [LARGE SCALE GENOMIC DNA]</scope>
    <source>
        <strain evidence="2 3">JCM6362</strain>
    </source>
</reference>
<dbReference type="AlphaFoldDB" id="A0A124E7W9"/>
<dbReference type="STRING" id="1797.RMCT_0870"/>
<organism evidence="2 3">
    <name type="scientific">Mycolicibacterium thermoresistibile</name>
    <name type="common">Mycobacterium thermoresistibile</name>
    <dbReference type="NCBI Taxonomy" id="1797"/>
    <lineage>
        <taxon>Bacteria</taxon>
        <taxon>Bacillati</taxon>
        <taxon>Actinomycetota</taxon>
        <taxon>Actinomycetes</taxon>
        <taxon>Mycobacteriales</taxon>
        <taxon>Mycobacteriaceae</taxon>
        <taxon>Mycolicibacterium</taxon>
    </lineage>
</organism>
<evidence type="ECO:0000259" key="1">
    <source>
        <dbReference type="Pfam" id="PF13577"/>
    </source>
</evidence>
<dbReference type="OrthoDB" id="1492465at2"/>
<proteinExistence type="predicted"/>
<dbReference type="InterPro" id="IPR037401">
    <property type="entry name" value="SnoaL-like"/>
</dbReference>
<sequence>MAGDPITADVLTSEAVARDQIRQCLALAAIATDRMDWDLLADCYTSDATVDLGGFFRGSISEYIASNSSPSGLPSLERTMHALTTSAIDVRGDRAVAESYCTCYHSGPPDHPWCAGFVVVYVRFLDELTVSDGRWRIARRRGVFEWGRNETTGAALELDPESLGRRDRSDARYQLYAGAGGS</sequence>
<dbReference type="SUPFAM" id="SSF54427">
    <property type="entry name" value="NTF2-like"/>
    <property type="match status" value="1"/>
</dbReference>
<comment type="caution">
    <text evidence="2">The sequence shown here is derived from an EMBL/GenBank/DDBJ whole genome shotgun (WGS) entry which is preliminary data.</text>
</comment>
<reference evidence="3" key="2">
    <citation type="submission" date="2016-02" db="EMBL/GenBank/DDBJ databases">
        <title>Draft genome sequence of five rapidly growing Mycobacterium species.</title>
        <authorList>
            <person name="Katahira K."/>
            <person name="Gotou Y."/>
            <person name="Iida K."/>
            <person name="Ogura Y."/>
            <person name="Hayashi T."/>
        </authorList>
    </citation>
    <scope>NUCLEOTIDE SEQUENCE [LARGE SCALE GENOMIC DNA]</scope>
    <source>
        <strain evidence="3">JCM6362</strain>
    </source>
</reference>
<evidence type="ECO:0000313" key="3">
    <source>
        <dbReference type="Proteomes" id="UP000069654"/>
    </source>
</evidence>
<evidence type="ECO:0000313" key="2">
    <source>
        <dbReference type="EMBL" id="GAT13899.1"/>
    </source>
</evidence>
<dbReference type="RefSeq" id="WP_003926959.1">
    <property type="nucleotide sequence ID" value="NZ_BCTB01000004.1"/>
</dbReference>
<accession>A0A124E7W9</accession>
<dbReference type="InterPro" id="IPR032710">
    <property type="entry name" value="NTF2-like_dom_sf"/>
</dbReference>
<dbReference type="Pfam" id="PF13577">
    <property type="entry name" value="SnoaL_4"/>
    <property type="match status" value="1"/>
</dbReference>
<dbReference type="Gene3D" id="3.10.450.50">
    <property type="match status" value="1"/>
</dbReference>
<dbReference type="CDD" id="cd00531">
    <property type="entry name" value="NTF2_like"/>
    <property type="match status" value="1"/>
</dbReference>
<name>A0A124E7W9_MYCTH</name>
<protein>
    <recommendedName>
        <fullName evidence="1">SnoaL-like domain-containing protein</fullName>
    </recommendedName>
</protein>
<feature type="domain" description="SnoaL-like" evidence="1">
    <location>
        <begin position="15"/>
        <end position="141"/>
    </location>
</feature>